<evidence type="ECO:0000256" key="5">
    <source>
        <dbReference type="ARBA" id="ARBA00023163"/>
    </source>
</evidence>
<evidence type="ECO:0000256" key="1">
    <source>
        <dbReference type="ARBA" id="ARBA00022553"/>
    </source>
</evidence>
<keyword evidence="5" id="KW-0804">Transcription</keyword>
<accession>A0ABZ0EBF4</accession>
<dbReference type="SUPFAM" id="SSF52172">
    <property type="entry name" value="CheY-like"/>
    <property type="match status" value="1"/>
</dbReference>
<protein>
    <submittedName>
        <fullName evidence="8">Response regulator transcription factor</fullName>
    </submittedName>
</protein>
<keyword evidence="4 6" id="KW-0238">DNA-binding</keyword>
<dbReference type="InterPro" id="IPR001867">
    <property type="entry name" value="OmpR/PhoB-type_DNA-bd"/>
</dbReference>
<evidence type="ECO:0000256" key="3">
    <source>
        <dbReference type="ARBA" id="ARBA00023015"/>
    </source>
</evidence>
<evidence type="ECO:0000259" key="7">
    <source>
        <dbReference type="PROSITE" id="PS51755"/>
    </source>
</evidence>
<evidence type="ECO:0000256" key="2">
    <source>
        <dbReference type="ARBA" id="ARBA00023012"/>
    </source>
</evidence>
<name>A0ABZ0EBF4_9BURK</name>
<dbReference type="PROSITE" id="PS51755">
    <property type="entry name" value="OMPR_PHOB"/>
    <property type="match status" value="1"/>
</dbReference>
<keyword evidence="9" id="KW-1185">Reference proteome</keyword>
<dbReference type="InterPro" id="IPR036388">
    <property type="entry name" value="WH-like_DNA-bd_sf"/>
</dbReference>
<dbReference type="Pfam" id="PF00486">
    <property type="entry name" value="Trans_reg_C"/>
    <property type="match status" value="1"/>
</dbReference>
<keyword evidence="3" id="KW-0805">Transcription regulation</keyword>
<dbReference type="EMBL" id="CP136511">
    <property type="protein sequence ID" value="WOD13537.1"/>
    <property type="molecule type" value="Genomic_DNA"/>
</dbReference>
<dbReference type="SUPFAM" id="SSF46894">
    <property type="entry name" value="C-terminal effector domain of the bipartite response regulators"/>
    <property type="match status" value="1"/>
</dbReference>
<dbReference type="Proteomes" id="UP001302652">
    <property type="component" value="Chromosome 3"/>
</dbReference>
<gene>
    <name evidence="8" type="ORF">RW095_05905</name>
</gene>
<evidence type="ECO:0000256" key="4">
    <source>
        <dbReference type="ARBA" id="ARBA00023125"/>
    </source>
</evidence>
<dbReference type="RefSeq" id="WP_317015090.1">
    <property type="nucleotide sequence ID" value="NZ_CP136511.1"/>
</dbReference>
<feature type="domain" description="OmpR/PhoB-type" evidence="7">
    <location>
        <begin position="125"/>
        <end position="225"/>
    </location>
</feature>
<evidence type="ECO:0000313" key="9">
    <source>
        <dbReference type="Proteomes" id="UP001302652"/>
    </source>
</evidence>
<dbReference type="InterPro" id="IPR016032">
    <property type="entry name" value="Sig_transdc_resp-reg_C-effctor"/>
</dbReference>
<organism evidence="8 9">
    <name type="scientific">Paraburkholderia kirstenboschensis</name>
    <dbReference type="NCBI Taxonomy" id="1245436"/>
    <lineage>
        <taxon>Bacteria</taxon>
        <taxon>Pseudomonadati</taxon>
        <taxon>Pseudomonadota</taxon>
        <taxon>Betaproteobacteria</taxon>
        <taxon>Burkholderiales</taxon>
        <taxon>Burkholderiaceae</taxon>
        <taxon>Paraburkholderia</taxon>
    </lineage>
</organism>
<dbReference type="PANTHER" id="PTHR48111:SF1">
    <property type="entry name" value="TWO-COMPONENT RESPONSE REGULATOR ORR33"/>
    <property type="match status" value="1"/>
</dbReference>
<keyword evidence="2" id="KW-0902">Two-component regulatory system</keyword>
<dbReference type="PANTHER" id="PTHR48111">
    <property type="entry name" value="REGULATOR OF RPOS"/>
    <property type="match status" value="1"/>
</dbReference>
<sequence length="227" mass="25167">MRILLVSPAIPEAGWLQKAFQESAHSLQRAEDTRDALFVASHEPFDAVVVLAADAAAQAAMHAAVPLFASLPNSAIVVAMVRSIATQDRISLLRAGADACLSYPWSFMEIHERLLALYRSSLKAANETVTAPALLTLDAATRELVDANVRLPLTKREYQLLECLLRQPDMPVPRDRLIRYAWSEKEDVDPASVNLVVSRLRRKLAQRFPHVQIGTVSRFGYRISGAR</sequence>
<evidence type="ECO:0000256" key="6">
    <source>
        <dbReference type="PROSITE-ProRule" id="PRU01091"/>
    </source>
</evidence>
<feature type="DNA-binding region" description="OmpR/PhoB-type" evidence="6">
    <location>
        <begin position="125"/>
        <end position="225"/>
    </location>
</feature>
<dbReference type="SMART" id="SM00862">
    <property type="entry name" value="Trans_reg_C"/>
    <property type="match status" value="1"/>
</dbReference>
<reference evidence="8 9" key="1">
    <citation type="submission" date="2023-10" db="EMBL/GenBank/DDBJ databases">
        <title>Surface-active antibiotics is a multifunctional adaptation for post-fire microbes.</title>
        <authorList>
            <person name="Liu M.D."/>
            <person name="Du Y."/>
            <person name="Koupaei S.K."/>
            <person name="Kim N.R."/>
            <person name="Zhang W."/>
            <person name="Traxler M.F."/>
        </authorList>
    </citation>
    <scope>NUCLEOTIDE SEQUENCE [LARGE SCALE GENOMIC DNA]</scope>
    <source>
        <strain evidence="8 9">F3</strain>
    </source>
</reference>
<dbReference type="Gene3D" id="1.10.10.10">
    <property type="entry name" value="Winged helix-like DNA-binding domain superfamily/Winged helix DNA-binding domain"/>
    <property type="match status" value="1"/>
</dbReference>
<keyword evidence="1" id="KW-0597">Phosphoprotein</keyword>
<proteinExistence type="predicted"/>
<dbReference type="CDD" id="cd00383">
    <property type="entry name" value="trans_reg_C"/>
    <property type="match status" value="1"/>
</dbReference>
<evidence type="ECO:0000313" key="8">
    <source>
        <dbReference type="EMBL" id="WOD13537.1"/>
    </source>
</evidence>
<dbReference type="InterPro" id="IPR039420">
    <property type="entry name" value="WalR-like"/>
</dbReference>
<dbReference type="InterPro" id="IPR011006">
    <property type="entry name" value="CheY-like_superfamily"/>
</dbReference>
<dbReference type="Gene3D" id="3.40.50.2300">
    <property type="match status" value="1"/>
</dbReference>